<evidence type="ECO:0000256" key="2">
    <source>
        <dbReference type="ARBA" id="ARBA00023157"/>
    </source>
</evidence>
<evidence type="ECO:0000313" key="6">
    <source>
        <dbReference type="Proteomes" id="UP001207654"/>
    </source>
</evidence>
<protein>
    <submittedName>
        <fullName evidence="5">Serine protease</fullName>
    </submittedName>
</protein>
<dbReference type="InterPro" id="IPR033116">
    <property type="entry name" value="TRYPSIN_SER"/>
</dbReference>
<keyword evidence="3" id="KW-0720">Serine protease</keyword>
<dbReference type="InterPro" id="IPR018114">
    <property type="entry name" value="TRYPSIN_HIS"/>
</dbReference>
<gene>
    <name evidence="5" type="ORF">OV287_08350</name>
</gene>
<dbReference type="CDD" id="cd00190">
    <property type="entry name" value="Tryp_SPc"/>
    <property type="match status" value="1"/>
</dbReference>
<feature type="domain" description="Peptidase S1" evidence="4">
    <location>
        <begin position="44"/>
        <end position="270"/>
    </location>
</feature>
<organism evidence="5 6">
    <name type="scientific">Archangium lansingense</name>
    <dbReference type="NCBI Taxonomy" id="2995310"/>
    <lineage>
        <taxon>Bacteria</taxon>
        <taxon>Pseudomonadati</taxon>
        <taxon>Myxococcota</taxon>
        <taxon>Myxococcia</taxon>
        <taxon>Myxococcales</taxon>
        <taxon>Cystobacterineae</taxon>
        <taxon>Archangiaceae</taxon>
        <taxon>Archangium</taxon>
    </lineage>
</organism>
<dbReference type="PANTHER" id="PTHR24276:SF96">
    <property type="entry name" value="PEPTIDASE S1 DOMAIN-CONTAINING PROTEIN"/>
    <property type="match status" value="1"/>
</dbReference>
<dbReference type="EMBL" id="JAPNKA010000001">
    <property type="protein sequence ID" value="MCY1074497.1"/>
    <property type="molecule type" value="Genomic_DNA"/>
</dbReference>
<dbReference type="InterPro" id="IPR001314">
    <property type="entry name" value="Peptidase_S1A"/>
</dbReference>
<dbReference type="PROSITE" id="PS51257">
    <property type="entry name" value="PROKAR_LIPOPROTEIN"/>
    <property type="match status" value="1"/>
</dbReference>
<dbReference type="GO" id="GO:0008233">
    <property type="term" value="F:peptidase activity"/>
    <property type="evidence" value="ECO:0007669"/>
    <property type="project" value="UniProtKB-KW"/>
</dbReference>
<dbReference type="InterPro" id="IPR043504">
    <property type="entry name" value="Peptidase_S1_PA_chymotrypsin"/>
</dbReference>
<comment type="caution">
    <text evidence="5">The sequence shown here is derived from an EMBL/GenBank/DDBJ whole genome shotgun (WGS) entry which is preliminary data.</text>
</comment>
<dbReference type="Pfam" id="PF00089">
    <property type="entry name" value="Trypsin"/>
    <property type="match status" value="1"/>
</dbReference>
<comment type="similarity">
    <text evidence="1">Belongs to the peptidase S1 family.</text>
</comment>
<dbReference type="RefSeq" id="WP_267533459.1">
    <property type="nucleotide sequence ID" value="NZ_JAPNKA010000001.1"/>
</dbReference>
<keyword evidence="3 5" id="KW-0645">Protease</keyword>
<sequence length="271" mass="28732">MKQQILLAALVSASLFTGCGEPMDEASAEQQPAVEATGQKEQEIVGGAYAYQNQFPYQVRILVDGNTYCGGSLIKPNWVLTAGHCVDGIDPSRMTVVAGDHTITGYESTEQSQTVYGHAKYPYFQYISGAPVHDVAVILLNGSFWLNGAVQTIALPSYPAPQTSMTASGWGWPWGGAYGASDQLKYAGLPVNPVTSCNGWLARNLYAGLELCVGYSNGVSGGCHGDSGGPLAYGGQLFGVVSWGRGVSCDSYTVFADVYSYVSWIQSYTGP</sequence>
<dbReference type="GO" id="GO:0006508">
    <property type="term" value="P:proteolysis"/>
    <property type="evidence" value="ECO:0007669"/>
    <property type="project" value="UniProtKB-KW"/>
</dbReference>
<dbReference type="InterPro" id="IPR050430">
    <property type="entry name" value="Peptidase_S1"/>
</dbReference>
<evidence type="ECO:0000256" key="3">
    <source>
        <dbReference type="RuleBase" id="RU363034"/>
    </source>
</evidence>
<dbReference type="Gene3D" id="2.40.10.10">
    <property type="entry name" value="Trypsin-like serine proteases"/>
    <property type="match status" value="1"/>
</dbReference>
<proteinExistence type="inferred from homology"/>
<keyword evidence="3" id="KW-0378">Hydrolase</keyword>
<name>A0ABT4A0K3_9BACT</name>
<reference evidence="5 6" key="1">
    <citation type="submission" date="2022-11" db="EMBL/GenBank/DDBJ databases">
        <title>Minimal conservation of predation-associated metabolite biosynthetic gene clusters underscores biosynthetic potential of Myxococcota including descriptions for ten novel species: Archangium lansinium sp. nov., Myxococcus landrumus sp. nov., Nannocystis bai.</title>
        <authorList>
            <person name="Ahearne A."/>
            <person name="Stevens C."/>
            <person name="Phillips K."/>
        </authorList>
    </citation>
    <scope>NUCLEOTIDE SEQUENCE [LARGE SCALE GENOMIC DNA]</scope>
    <source>
        <strain evidence="5 6">MIWBW</strain>
    </source>
</reference>
<dbReference type="PROSITE" id="PS00134">
    <property type="entry name" value="TRYPSIN_HIS"/>
    <property type="match status" value="1"/>
</dbReference>
<dbReference type="PROSITE" id="PS00135">
    <property type="entry name" value="TRYPSIN_SER"/>
    <property type="match status" value="1"/>
</dbReference>
<dbReference type="SMART" id="SM00020">
    <property type="entry name" value="Tryp_SPc"/>
    <property type="match status" value="1"/>
</dbReference>
<evidence type="ECO:0000313" key="5">
    <source>
        <dbReference type="EMBL" id="MCY1074497.1"/>
    </source>
</evidence>
<dbReference type="PROSITE" id="PS50240">
    <property type="entry name" value="TRYPSIN_DOM"/>
    <property type="match status" value="1"/>
</dbReference>
<dbReference type="PRINTS" id="PR00722">
    <property type="entry name" value="CHYMOTRYPSIN"/>
</dbReference>
<evidence type="ECO:0000256" key="1">
    <source>
        <dbReference type="ARBA" id="ARBA00007664"/>
    </source>
</evidence>
<keyword evidence="6" id="KW-1185">Reference proteome</keyword>
<dbReference type="SUPFAM" id="SSF50494">
    <property type="entry name" value="Trypsin-like serine proteases"/>
    <property type="match status" value="1"/>
</dbReference>
<evidence type="ECO:0000259" key="4">
    <source>
        <dbReference type="PROSITE" id="PS50240"/>
    </source>
</evidence>
<dbReference type="InterPro" id="IPR009003">
    <property type="entry name" value="Peptidase_S1_PA"/>
</dbReference>
<accession>A0ABT4A0K3</accession>
<dbReference type="InterPro" id="IPR001254">
    <property type="entry name" value="Trypsin_dom"/>
</dbReference>
<dbReference type="PANTHER" id="PTHR24276">
    <property type="entry name" value="POLYSERASE-RELATED"/>
    <property type="match status" value="1"/>
</dbReference>
<dbReference type="Proteomes" id="UP001207654">
    <property type="component" value="Unassembled WGS sequence"/>
</dbReference>
<keyword evidence="2" id="KW-1015">Disulfide bond</keyword>